<dbReference type="EMBL" id="JBHSWT010000043">
    <property type="protein sequence ID" value="MFC6770314.1"/>
    <property type="molecule type" value="Genomic_DNA"/>
</dbReference>
<keyword evidence="3" id="KW-1185">Reference proteome</keyword>
<feature type="compositionally biased region" description="Acidic residues" evidence="1">
    <location>
        <begin position="1"/>
        <end position="14"/>
    </location>
</feature>
<feature type="region of interest" description="Disordered" evidence="1">
    <location>
        <begin position="1"/>
        <end position="21"/>
    </location>
</feature>
<sequence>MATDDDSAENADEEPSLRQQAAAERAFQELRDTENPFAELAAKLRDRGATFPEIYDQYAAVEEALGEAAMAEESELIPEWEITVKIPAPDTPSNYRYETRVRTHRDRGVAEQEVEMAFGYDVVPEKTKQVGYAEVL</sequence>
<dbReference type="Proteomes" id="UP001596274">
    <property type="component" value="Unassembled WGS sequence"/>
</dbReference>
<gene>
    <name evidence="2" type="ORF">ACFQDD_02030</name>
</gene>
<dbReference type="AlphaFoldDB" id="A0ABD5SZ02"/>
<evidence type="ECO:0000313" key="3">
    <source>
        <dbReference type="Proteomes" id="UP001596274"/>
    </source>
</evidence>
<comment type="caution">
    <text evidence="2">The sequence shown here is derived from an EMBL/GenBank/DDBJ whole genome shotgun (WGS) entry which is preliminary data.</text>
</comment>
<organism evidence="2 3">
    <name type="scientific">Halorubrum pallidum</name>
    <dbReference type="NCBI Taxonomy" id="1526114"/>
    <lineage>
        <taxon>Archaea</taxon>
        <taxon>Methanobacteriati</taxon>
        <taxon>Methanobacteriota</taxon>
        <taxon>Stenosarchaea group</taxon>
        <taxon>Halobacteria</taxon>
        <taxon>Halobacteriales</taxon>
        <taxon>Haloferacaceae</taxon>
        <taxon>Halorubrum</taxon>
    </lineage>
</organism>
<evidence type="ECO:0000256" key="1">
    <source>
        <dbReference type="SAM" id="MobiDB-lite"/>
    </source>
</evidence>
<reference evidence="2 3" key="1">
    <citation type="journal article" date="2019" name="Int. J. Syst. Evol. Microbiol.">
        <title>The Global Catalogue of Microorganisms (GCM) 10K type strain sequencing project: providing services to taxonomists for standard genome sequencing and annotation.</title>
        <authorList>
            <consortium name="The Broad Institute Genomics Platform"/>
            <consortium name="The Broad Institute Genome Sequencing Center for Infectious Disease"/>
            <person name="Wu L."/>
            <person name="Ma J."/>
        </authorList>
    </citation>
    <scope>NUCLEOTIDE SEQUENCE [LARGE SCALE GENOMIC DNA]</scope>
    <source>
        <strain evidence="2 3">PJ61</strain>
    </source>
</reference>
<proteinExistence type="predicted"/>
<protein>
    <submittedName>
        <fullName evidence="2">Uncharacterized protein</fullName>
    </submittedName>
</protein>
<accession>A0ABD5SZ02</accession>
<name>A0ABD5SZ02_9EURY</name>
<evidence type="ECO:0000313" key="2">
    <source>
        <dbReference type="EMBL" id="MFC6770314.1"/>
    </source>
</evidence>